<evidence type="ECO:0000256" key="17">
    <source>
        <dbReference type="RuleBase" id="RU003476"/>
    </source>
</evidence>
<evidence type="ECO:0000256" key="13">
    <source>
        <dbReference type="ARBA" id="ARBA00040794"/>
    </source>
</evidence>
<dbReference type="SUPFAM" id="SSF55811">
    <property type="entry name" value="Nudix"/>
    <property type="match status" value="1"/>
</dbReference>
<dbReference type="InterPro" id="IPR020084">
    <property type="entry name" value="NUDIX_hydrolase_CS"/>
</dbReference>
<dbReference type="PRINTS" id="PR00502">
    <property type="entry name" value="NUDIXFAMILY"/>
</dbReference>
<keyword evidence="8" id="KW-0460">Magnesium</keyword>
<evidence type="ECO:0000256" key="2">
    <source>
        <dbReference type="ARBA" id="ARBA00005582"/>
    </source>
</evidence>
<evidence type="ECO:0000313" key="21">
    <source>
        <dbReference type="Proteomes" id="UP001257914"/>
    </source>
</evidence>
<dbReference type="Proteomes" id="UP001257914">
    <property type="component" value="Unassembled WGS sequence"/>
</dbReference>
<keyword evidence="21" id="KW-1185">Reference proteome</keyword>
<dbReference type="InterPro" id="IPR015797">
    <property type="entry name" value="NUDIX_hydrolase-like_dom_sf"/>
</dbReference>
<gene>
    <name evidence="20" type="primary">mutT</name>
    <name evidence="20" type="ORF">RT723_09885</name>
</gene>
<dbReference type="RefSeq" id="WP_315947188.1">
    <property type="nucleotide sequence ID" value="NZ_JAWCUA010000007.1"/>
</dbReference>
<evidence type="ECO:0000256" key="8">
    <source>
        <dbReference type="ARBA" id="ARBA00022842"/>
    </source>
</evidence>
<dbReference type="NCBIfam" id="TIGR00586">
    <property type="entry name" value="mutt"/>
    <property type="match status" value="1"/>
</dbReference>
<feature type="region of interest" description="Disordered" evidence="18">
    <location>
        <begin position="1"/>
        <end position="20"/>
    </location>
</feature>
<dbReference type="InterPro" id="IPR047127">
    <property type="entry name" value="MutT-like"/>
</dbReference>
<evidence type="ECO:0000313" key="20">
    <source>
        <dbReference type="EMBL" id="MDU0113298.1"/>
    </source>
</evidence>
<dbReference type="EMBL" id="JAWCUA010000007">
    <property type="protein sequence ID" value="MDU0113298.1"/>
    <property type="molecule type" value="Genomic_DNA"/>
</dbReference>
<evidence type="ECO:0000256" key="16">
    <source>
        <dbReference type="ARBA" id="ARBA00042798"/>
    </source>
</evidence>
<accession>A0ABU3R0V3</accession>
<dbReference type="Gene3D" id="3.90.79.10">
    <property type="entry name" value="Nucleoside Triphosphate Pyrophosphohydrolase"/>
    <property type="match status" value="1"/>
</dbReference>
<comment type="cofactor">
    <cofactor evidence="1">
        <name>Mg(2+)</name>
        <dbReference type="ChEBI" id="CHEBI:18420"/>
    </cofactor>
</comment>
<protein>
    <recommendedName>
        <fullName evidence="13">8-oxo-dGTP diphosphatase</fullName>
        <ecNumber evidence="12">3.6.1.55</ecNumber>
    </recommendedName>
    <alternativeName>
        <fullName evidence="16">7,8-dihydro-8-oxoguanine-triphosphatase</fullName>
    </alternativeName>
    <alternativeName>
        <fullName evidence="15">Mutator protein MutT</fullName>
    </alternativeName>
    <alternativeName>
        <fullName evidence="14">dGTP pyrophosphohydrolase</fullName>
    </alternativeName>
</protein>
<comment type="similarity">
    <text evidence="2 17">Belongs to the Nudix hydrolase family.</text>
</comment>
<keyword evidence="5" id="KW-0479">Metal-binding</keyword>
<dbReference type="PANTHER" id="PTHR47707">
    <property type="entry name" value="8-OXO-DGTP DIPHOSPHATASE"/>
    <property type="match status" value="1"/>
</dbReference>
<proteinExistence type="inferred from homology"/>
<sequence>MKQTIRPPTPRGKWEFPGGKIESEETTEQALVRELKEELNIDVLKQSPFMSLSFEYPEKHVNLHFQLVTEYSGEAQGIEGQKVQWFNKEALMQLTFPDANVPVVKRINELL</sequence>
<evidence type="ECO:0000256" key="3">
    <source>
        <dbReference type="ARBA" id="ARBA00022457"/>
    </source>
</evidence>
<dbReference type="PROSITE" id="PS00893">
    <property type="entry name" value="NUDIX_BOX"/>
    <property type="match status" value="1"/>
</dbReference>
<dbReference type="PROSITE" id="PS51462">
    <property type="entry name" value="NUDIX"/>
    <property type="match status" value="1"/>
</dbReference>
<evidence type="ECO:0000256" key="9">
    <source>
        <dbReference type="ARBA" id="ARBA00023204"/>
    </source>
</evidence>
<keyword evidence="3" id="KW-0515">Mutator protein</keyword>
<feature type="domain" description="Nudix hydrolase" evidence="19">
    <location>
        <begin position="1"/>
        <end position="111"/>
    </location>
</feature>
<evidence type="ECO:0000256" key="18">
    <source>
        <dbReference type="SAM" id="MobiDB-lite"/>
    </source>
</evidence>
<evidence type="ECO:0000256" key="6">
    <source>
        <dbReference type="ARBA" id="ARBA00022763"/>
    </source>
</evidence>
<reference evidence="20 21" key="1">
    <citation type="submission" date="2023-10" db="EMBL/GenBank/DDBJ databases">
        <title>Psychrosphaera aquimaarina strain SW33 isolated from seawater.</title>
        <authorList>
            <person name="Bayburt H."/>
            <person name="Kim J.M."/>
            <person name="Choi B.J."/>
            <person name="Jeon C.O."/>
        </authorList>
    </citation>
    <scope>NUCLEOTIDE SEQUENCE [LARGE SCALE GENOMIC DNA]</scope>
    <source>
        <strain evidence="20 21">KCTC 52743</strain>
    </source>
</reference>
<dbReference type="EC" id="3.6.1.55" evidence="12"/>
<name>A0ABU3R0V3_9GAMM</name>
<dbReference type="InterPro" id="IPR020476">
    <property type="entry name" value="Nudix_hydrolase"/>
</dbReference>
<evidence type="ECO:0000256" key="4">
    <source>
        <dbReference type="ARBA" id="ARBA00022705"/>
    </source>
</evidence>
<evidence type="ECO:0000256" key="5">
    <source>
        <dbReference type="ARBA" id="ARBA00022723"/>
    </source>
</evidence>
<evidence type="ECO:0000256" key="11">
    <source>
        <dbReference type="ARBA" id="ARBA00036904"/>
    </source>
</evidence>
<evidence type="ECO:0000256" key="1">
    <source>
        <dbReference type="ARBA" id="ARBA00001946"/>
    </source>
</evidence>
<keyword evidence="6" id="KW-0227">DNA damage</keyword>
<dbReference type="CDD" id="cd03425">
    <property type="entry name" value="NUDIX_MutT_NudA_like"/>
    <property type="match status" value="1"/>
</dbReference>
<keyword evidence="7 17" id="KW-0378">Hydrolase</keyword>
<evidence type="ECO:0000256" key="15">
    <source>
        <dbReference type="ARBA" id="ARBA00041979"/>
    </source>
</evidence>
<organism evidence="20 21">
    <name type="scientific">Psychrosphaera aquimarina</name>
    <dbReference type="NCBI Taxonomy" id="2044854"/>
    <lineage>
        <taxon>Bacteria</taxon>
        <taxon>Pseudomonadati</taxon>
        <taxon>Pseudomonadota</taxon>
        <taxon>Gammaproteobacteria</taxon>
        <taxon>Alteromonadales</taxon>
        <taxon>Pseudoalteromonadaceae</taxon>
        <taxon>Psychrosphaera</taxon>
    </lineage>
</organism>
<dbReference type="PANTHER" id="PTHR47707:SF1">
    <property type="entry name" value="NUDIX HYDROLASE FAMILY PROTEIN"/>
    <property type="match status" value="1"/>
</dbReference>
<dbReference type="InterPro" id="IPR003561">
    <property type="entry name" value="Mutator_MutT"/>
</dbReference>
<comment type="catalytic activity">
    <reaction evidence="11">
        <text>8-oxo-GTP + H2O = 8-oxo-GMP + diphosphate + H(+)</text>
        <dbReference type="Rhea" id="RHEA:67616"/>
        <dbReference type="ChEBI" id="CHEBI:15377"/>
        <dbReference type="ChEBI" id="CHEBI:15378"/>
        <dbReference type="ChEBI" id="CHEBI:33019"/>
        <dbReference type="ChEBI" id="CHEBI:143553"/>
        <dbReference type="ChEBI" id="CHEBI:145694"/>
    </reaction>
</comment>
<comment type="caution">
    <text evidence="20">The sequence shown here is derived from an EMBL/GenBank/DDBJ whole genome shotgun (WGS) entry which is preliminary data.</text>
</comment>
<evidence type="ECO:0000259" key="19">
    <source>
        <dbReference type="PROSITE" id="PS51462"/>
    </source>
</evidence>
<comment type="catalytic activity">
    <reaction evidence="10">
        <text>8-oxo-dGTP + H2O = 8-oxo-dGMP + diphosphate + H(+)</text>
        <dbReference type="Rhea" id="RHEA:31575"/>
        <dbReference type="ChEBI" id="CHEBI:15377"/>
        <dbReference type="ChEBI" id="CHEBI:15378"/>
        <dbReference type="ChEBI" id="CHEBI:33019"/>
        <dbReference type="ChEBI" id="CHEBI:63224"/>
        <dbReference type="ChEBI" id="CHEBI:77896"/>
        <dbReference type="EC" id="3.6.1.55"/>
    </reaction>
</comment>
<dbReference type="Pfam" id="PF00293">
    <property type="entry name" value="NUDIX"/>
    <property type="match status" value="1"/>
</dbReference>
<evidence type="ECO:0000256" key="7">
    <source>
        <dbReference type="ARBA" id="ARBA00022801"/>
    </source>
</evidence>
<evidence type="ECO:0000256" key="14">
    <source>
        <dbReference type="ARBA" id="ARBA00041592"/>
    </source>
</evidence>
<keyword evidence="9" id="KW-0234">DNA repair</keyword>
<evidence type="ECO:0000256" key="10">
    <source>
        <dbReference type="ARBA" id="ARBA00035861"/>
    </source>
</evidence>
<evidence type="ECO:0000256" key="12">
    <source>
        <dbReference type="ARBA" id="ARBA00038905"/>
    </source>
</evidence>
<dbReference type="InterPro" id="IPR000086">
    <property type="entry name" value="NUDIX_hydrolase_dom"/>
</dbReference>
<keyword evidence="4" id="KW-0235">DNA replication</keyword>